<feature type="transmembrane region" description="Helical" evidence="2">
    <location>
        <begin position="37"/>
        <end position="61"/>
    </location>
</feature>
<evidence type="ECO:0000256" key="1">
    <source>
        <dbReference type="SAM" id="MobiDB-lite"/>
    </source>
</evidence>
<evidence type="ECO:0000313" key="4">
    <source>
        <dbReference type="Proteomes" id="UP000295050"/>
    </source>
</evidence>
<dbReference type="EMBL" id="SLXU01000019">
    <property type="protein sequence ID" value="TCP58641.1"/>
    <property type="molecule type" value="Genomic_DNA"/>
</dbReference>
<keyword evidence="4" id="KW-1185">Reference proteome</keyword>
<proteinExistence type="predicted"/>
<keyword evidence="3" id="KW-0255">Endonuclease</keyword>
<protein>
    <submittedName>
        <fullName evidence="3">Putative flap endonuclease-1-like 5' DNA nuclease</fullName>
    </submittedName>
</protein>
<keyword evidence="2" id="KW-1133">Transmembrane helix</keyword>
<dbReference type="GO" id="GO:0004519">
    <property type="term" value="F:endonuclease activity"/>
    <property type="evidence" value="ECO:0007669"/>
    <property type="project" value="UniProtKB-KW"/>
</dbReference>
<keyword evidence="3" id="KW-0378">Hydrolase</keyword>
<keyword evidence="3" id="KW-0540">Nuclease</keyword>
<sequence length="235" mass="24835">MNIKRSEARIKCAIFWVLMAAVVAVVAAIAAKLVGLWTWGAFITGAGAFFVTAIVTMNSFCRTDEELAAIKAERDADAAARKPYKDANAAIEIVTATKPGAGQPKVAPTVGKTAPKVAAAPAPKPAPAPEPKPAPAPAPAVAEIGKRPAALSGPRAGGADDLKRIKGVGPKLEKLCNALGFYHYDQIAKWTADEVAWVDENLEGFKGRVSRDDWVAQARILAQGGETEFSRKYEE</sequence>
<name>A0A4R2RG94_9RHOB</name>
<keyword evidence="2" id="KW-0812">Transmembrane</keyword>
<feature type="transmembrane region" description="Helical" evidence="2">
    <location>
        <begin position="12"/>
        <end position="31"/>
    </location>
</feature>
<gene>
    <name evidence="3" type="ORF">EV663_11921</name>
</gene>
<evidence type="ECO:0000256" key="2">
    <source>
        <dbReference type="SAM" id="Phobius"/>
    </source>
</evidence>
<comment type="caution">
    <text evidence="3">The sequence shown here is derived from an EMBL/GenBank/DDBJ whole genome shotgun (WGS) entry which is preliminary data.</text>
</comment>
<dbReference type="Gene3D" id="1.10.150.20">
    <property type="entry name" value="5' to 3' exonuclease, C-terminal subdomain"/>
    <property type="match status" value="1"/>
</dbReference>
<evidence type="ECO:0000313" key="3">
    <source>
        <dbReference type="EMBL" id="TCP58641.1"/>
    </source>
</evidence>
<dbReference type="RefSeq" id="WP_341799041.1">
    <property type="nucleotide sequence ID" value="NZ_SLXU01000019.1"/>
</dbReference>
<feature type="compositionally biased region" description="Pro residues" evidence="1">
    <location>
        <begin position="122"/>
        <end position="138"/>
    </location>
</feature>
<accession>A0A4R2RG94</accession>
<dbReference type="Proteomes" id="UP000295050">
    <property type="component" value="Unassembled WGS sequence"/>
</dbReference>
<organism evidence="3 4">
    <name type="scientific">Rhodovulum bhavnagarense</name>
    <dbReference type="NCBI Taxonomy" id="992286"/>
    <lineage>
        <taxon>Bacteria</taxon>
        <taxon>Pseudomonadati</taxon>
        <taxon>Pseudomonadota</taxon>
        <taxon>Alphaproteobacteria</taxon>
        <taxon>Rhodobacterales</taxon>
        <taxon>Paracoccaceae</taxon>
        <taxon>Rhodovulum</taxon>
    </lineage>
</organism>
<dbReference type="AlphaFoldDB" id="A0A4R2RG94"/>
<keyword evidence="2" id="KW-0472">Membrane</keyword>
<feature type="region of interest" description="Disordered" evidence="1">
    <location>
        <begin position="102"/>
        <end position="139"/>
    </location>
</feature>
<reference evidence="3 4" key="1">
    <citation type="submission" date="2019-03" db="EMBL/GenBank/DDBJ databases">
        <title>Genomic Encyclopedia of Type Strains, Phase IV (KMG-IV): sequencing the most valuable type-strain genomes for metagenomic binning, comparative biology and taxonomic classification.</title>
        <authorList>
            <person name="Goeker M."/>
        </authorList>
    </citation>
    <scope>NUCLEOTIDE SEQUENCE [LARGE SCALE GENOMIC DNA]</scope>
    <source>
        <strain evidence="3 4">DSM 24766</strain>
    </source>
</reference>